<dbReference type="EC" id="4.6.1.1" evidence="3"/>
<keyword evidence="4" id="KW-1185">Reference proteome</keyword>
<dbReference type="GO" id="GO:0035556">
    <property type="term" value="P:intracellular signal transduction"/>
    <property type="evidence" value="ECO:0007669"/>
    <property type="project" value="InterPro"/>
</dbReference>
<dbReference type="SMART" id="SM01080">
    <property type="entry name" value="CHASE2"/>
    <property type="match status" value="1"/>
</dbReference>
<dbReference type="GO" id="GO:0004016">
    <property type="term" value="F:adenylate cyclase activity"/>
    <property type="evidence" value="ECO:0007669"/>
    <property type="project" value="UniProtKB-EC"/>
</dbReference>
<name>Q82V12_NITEU</name>
<gene>
    <name evidence="3" type="ordered locus">NE1299</name>
</gene>
<dbReference type="HOGENOM" id="CLU_000445_85_1_4"/>
<dbReference type="Gene3D" id="3.30.70.1230">
    <property type="entry name" value="Nucleotide cyclase"/>
    <property type="match status" value="1"/>
</dbReference>
<dbReference type="EMBL" id="AL954747">
    <property type="protein sequence ID" value="CAD85210.1"/>
    <property type="molecule type" value="Genomic_DNA"/>
</dbReference>
<dbReference type="Pfam" id="PF00211">
    <property type="entry name" value="Guanylate_cyc"/>
    <property type="match status" value="1"/>
</dbReference>
<dbReference type="InterPro" id="IPR001054">
    <property type="entry name" value="A/G_cyclase"/>
</dbReference>
<reference evidence="3 4" key="1">
    <citation type="journal article" date="2003" name="J. Bacteriol.">
        <title>Complete genome sequence of the ammonia-oxidizing bacterium and obligate chemolithoautotroph Nitrosomonas europaea.</title>
        <authorList>
            <person name="Chain P."/>
            <person name="Lamerdin J."/>
            <person name="Larimer F."/>
            <person name="Regala W."/>
            <person name="Land M."/>
            <person name="Hauser L."/>
            <person name="Hooper A."/>
            <person name="Klotz M."/>
            <person name="Norton J."/>
            <person name="Sayavedra-Soto L."/>
            <person name="Arciero D."/>
            <person name="Hommes N."/>
            <person name="Whittaker M."/>
            <person name="Arp D."/>
        </authorList>
    </citation>
    <scope>NUCLEOTIDE SEQUENCE [LARGE SCALE GENOMIC DNA]</scope>
    <source>
        <strain evidence="4">ATCC 19718 / CIP 103999 / KCTC 2705 / NBRC 14298</strain>
    </source>
</reference>
<dbReference type="PANTHER" id="PTHR43081">
    <property type="entry name" value="ADENYLATE CYCLASE, TERMINAL-DIFFERENTIATION SPECIFIC-RELATED"/>
    <property type="match status" value="1"/>
</dbReference>
<feature type="transmembrane region" description="Helical" evidence="1">
    <location>
        <begin position="414"/>
        <end position="433"/>
    </location>
</feature>
<evidence type="ECO:0000313" key="3">
    <source>
        <dbReference type="EMBL" id="CAD85210.1"/>
    </source>
</evidence>
<keyword evidence="1" id="KW-0472">Membrane</keyword>
<dbReference type="GO" id="GO:0009190">
    <property type="term" value="P:cyclic nucleotide biosynthetic process"/>
    <property type="evidence" value="ECO:0007669"/>
    <property type="project" value="InterPro"/>
</dbReference>
<sequence length="759" mass="83736">MKLWRWRFALAVFIGLLGAAVYLSPQGTAIEEQFGLYWLFHLRGERTAPADVVVIAVDQASATHLELPLKPSLWSRALHARLIDRLVEAGARVVVFDLVFDRPGSDARHDKQFAAALKHAGNVVLVERLDFEETRFPGMAADGSYTHILREYTGKILPIIADAARAHAPFPLQKSSWVSYYWTFRPGGSDMPTLPSLLLQLSSAEVYEHFLTLLAGIDPALIRQLPASVNEADVENLVLDLRNLFMQKPVLAEKLLQKSAEGENLDTAQQRILRALIDLYGGSEVRYLNFYGPPRTIRTIPYHLLLDEGGGQPETAGELDLAGKTIFVGFSAETVSGQDKVRDDYQTVFSLPDGLTLSGVEIAATAFANLLEGESIHPAAPVNGALILLLLGTGVCLLCFVIPARNTMVHTLGMALAGILSFCAYGSASVWLFGQWQLWIPLAIPLMVQLPVGVIGIVTLLYFEADRERRRIEALFGGHRPEPVVRDMVRGAGPIHTEGQLVYGACLATDAEKYTALAEAMDPRQLAALMHAYYECLFEPVERYQGKVSDVIGDAMLAIWAAGSADPLVRERACLACLDIISAIERFNHQGGYGRPPLPTRLGLHFGEMVLGNIGARQHYEYRAVGDIVNTANRIQGVNKHLGTRLLVSEEVVNGLNDLLLRPLGRFLLPGKSQPVNLFELVARQSGSNAAQRQLCAAYEQALHVCQTGNRVDALHRFEMIHERFPEDGPTRFMLTYCREPRLFPVREAGELIISIQSK</sequence>
<feature type="transmembrane region" description="Helical" evidence="1">
    <location>
        <begin position="384"/>
        <end position="402"/>
    </location>
</feature>
<organism evidence="3 4">
    <name type="scientific">Nitrosomonas europaea (strain ATCC 19718 / CIP 103999 / KCTC 2705 / NBRC 14298)</name>
    <dbReference type="NCBI Taxonomy" id="228410"/>
    <lineage>
        <taxon>Bacteria</taxon>
        <taxon>Pseudomonadati</taxon>
        <taxon>Pseudomonadota</taxon>
        <taxon>Betaproteobacteria</taxon>
        <taxon>Nitrosomonadales</taxon>
        <taxon>Nitrosomonadaceae</taxon>
        <taxon>Nitrosomonas</taxon>
    </lineage>
</organism>
<keyword evidence="1" id="KW-0812">Transmembrane</keyword>
<dbReference type="InterPro" id="IPR050697">
    <property type="entry name" value="Adenylyl/Guanylyl_Cyclase_3/4"/>
</dbReference>
<accession>Q82V12</accession>
<evidence type="ECO:0000259" key="2">
    <source>
        <dbReference type="PROSITE" id="PS50125"/>
    </source>
</evidence>
<keyword evidence="3" id="KW-0456">Lyase</keyword>
<dbReference type="eggNOG" id="COG2114">
    <property type="taxonomic scope" value="Bacteria"/>
</dbReference>
<dbReference type="PROSITE" id="PS50125">
    <property type="entry name" value="GUANYLATE_CYCLASE_2"/>
    <property type="match status" value="1"/>
</dbReference>
<dbReference type="KEGG" id="neu:NE1299"/>
<dbReference type="SUPFAM" id="SSF55073">
    <property type="entry name" value="Nucleotide cyclase"/>
    <property type="match status" value="1"/>
</dbReference>
<dbReference type="OrthoDB" id="9802500at2"/>
<dbReference type="PANTHER" id="PTHR43081:SF1">
    <property type="entry name" value="ADENYLATE CYCLASE, TERMINAL-DIFFERENTIATION SPECIFIC"/>
    <property type="match status" value="1"/>
</dbReference>
<dbReference type="GeneID" id="87104474"/>
<dbReference type="InterPro" id="IPR029787">
    <property type="entry name" value="Nucleotide_cyclase"/>
</dbReference>
<dbReference type="SMART" id="SM00044">
    <property type="entry name" value="CYCc"/>
    <property type="match status" value="1"/>
</dbReference>
<dbReference type="AlphaFoldDB" id="Q82V12"/>
<feature type="transmembrane region" description="Helical" evidence="1">
    <location>
        <begin position="439"/>
        <end position="463"/>
    </location>
</feature>
<dbReference type="STRING" id="228410.NE1299"/>
<dbReference type="CDD" id="cd07302">
    <property type="entry name" value="CHD"/>
    <property type="match status" value="1"/>
</dbReference>
<proteinExistence type="predicted"/>
<dbReference type="InterPro" id="IPR007890">
    <property type="entry name" value="CHASE2"/>
</dbReference>
<protein>
    <submittedName>
        <fullName evidence="3">Guanylate cyclase</fullName>
        <ecNumber evidence="3">4.6.1.1</ecNumber>
    </submittedName>
</protein>
<dbReference type="PhylomeDB" id="Q82V12"/>
<evidence type="ECO:0000256" key="1">
    <source>
        <dbReference type="SAM" id="Phobius"/>
    </source>
</evidence>
<feature type="domain" description="Guanylate cyclase" evidence="2">
    <location>
        <begin position="505"/>
        <end position="636"/>
    </location>
</feature>
<dbReference type="Pfam" id="PF05226">
    <property type="entry name" value="CHASE2"/>
    <property type="match status" value="1"/>
</dbReference>
<dbReference type="RefSeq" id="WP_011111877.1">
    <property type="nucleotide sequence ID" value="NC_004757.1"/>
</dbReference>
<dbReference type="eggNOG" id="COG4252">
    <property type="taxonomic scope" value="Bacteria"/>
</dbReference>
<keyword evidence="1" id="KW-1133">Transmembrane helix</keyword>
<evidence type="ECO:0000313" key="4">
    <source>
        <dbReference type="Proteomes" id="UP000001416"/>
    </source>
</evidence>
<dbReference type="Proteomes" id="UP000001416">
    <property type="component" value="Chromosome"/>
</dbReference>